<dbReference type="EMBL" id="LWBO01000012">
    <property type="protein sequence ID" value="OQP48370.1"/>
    <property type="molecule type" value="Genomic_DNA"/>
</dbReference>
<gene>
    <name evidence="2" type="ORF">A4D02_06550</name>
</gene>
<dbReference type="PANTHER" id="PTHR43581:SF2">
    <property type="entry name" value="EXCINUCLEASE ATPASE SUBUNIT"/>
    <property type="match status" value="1"/>
</dbReference>
<evidence type="ECO:0000313" key="2">
    <source>
        <dbReference type="EMBL" id="OQP48370.1"/>
    </source>
</evidence>
<dbReference type="Gene3D" id="3.40.50.300">
    <property type="entry name" value="P-loop containing nucleotide triphosphate hydrolases"/>
    <property type="match status" value="1"/>
</dbReference>
<accession>A0ABX3NVT9</accession>
<comment type="caution">
    <text evidence="2">The sequence shown here is derived from an EMBL/GenBank/DDBJ whole genome shotgun (WGS) entry which is preliminary data.</text>
</comment>
<reference evidence="2 3" key="1">
    <citation type="submission" date="2016-04" db="EMBL/GenBank/DDBJ databases">
        <authorList>
            <person name="Chen L."/>
            <person name="Zhuang W."/>
            <person name="Wang G."/>
        </authorList>
    </citation>
    <scope>NUCLEOTIDE SEQUENCE [LARGE SCALE GENOMIC DNA]</scope>
    <source>
        <strain evidence="3">GR20</strain>
    </source>
</reference>
<dbReference type="RefSeq" id="WP_014221570.1">
    <property type="nucleotide sequence ID" value="NZ_LWBO01000012.1"/>
</dbReference>
<evidence type="ECO:0000259" key="1">
    <source>
        <dbReference type="Pfam" id="PF13304"/>
    </source>
</evidence>
<sequence>MWVEELSVDNIKCFDKINLKLGSKTEPYKWVTLLGENGGGKSTILQALGLLLAGPEGATQLLRPTGWLRNEDQYGRISTKIHKGANDPGKFGEQKARTSFGYSFLITGSKKITIRKKLYTEPSIVENKDKILTWLRQNALTSNGQGWFASGYGAFRRLTRSGRVIVPSLAPQERFNNFSSQFKEDEALSAFEQWMVYLDYRIAKGDSGSSKQAEKQRDLGVYAINQILPPGVKFDSVTDDARILFDIKGMKVATLNLSDGYRSVLALAGDLIWRLLDQFPESDDPLKEEGVVIIDELDIHLHPLWQRSIPDLLRSQFPNIQFIVATHSPLIAAGAGEDAITYRFTFNNGSTDVHQIRNIAYWNVDRILQSEAFGLVSPFSPQVEANIEKYYILKKKAKLTQAEKNELQTTLPFVENSIGYGDKEKSETEKKLDEYLKNHWK</sequence>
<keyword evidence="3" id="KW-1185">Reference proteome</keyword>
<feature type="domain" description="ATPase AAA-type core" evidence="1">
    <location>
        <begin position="33"/>
        <end position="331"/>
    </location>
</feature>
<protein>
    <submittedName>
        <fullName evidence="2">ATPase</fullName>
    </submittedName>
</protein>
<dbReference type="PANTHER" id="PTHR43581">
    <property type="entry name" value="ATP/GTP PHOSPHATASE"/>
    <property type="match status" value="1"/>
</dbReference>
<dbReference type="InterPro" id="IPR003959">
    <property type="entry name" value="ATPase_AAA_core"/>
</dbReference>
<dbReference type="Proteomes" id="UP000192277">
    <property type="component" value="Unassembled WGS sequence"/>
</dbReference>
<name>A0ABX3NVT9_9BACT</name>
<dbReference type="SUPFAM" id="SSF52540">
    <property type="entry name" value="P-loop containing nucleoside triphosphate hydrolases"/>
    <property type="match status" value="1"/>
</dbReference>
<organism evidence="2 3">
    <name type="scientific">Niastella koreensis</name>
    <dbReference type="NCBI Taxonomy" id="354356"/>
    <lineage>
        <taxon>Bacteria</taxon>
        <taxon>Pseudomonadati</taxon>
        <taxon>Bacteroidota</taxon>
        <taxon>Chitinophagia</taxon>
        <taxon>Chitinophagales</taxon>
        <taxon>Chitinophagaceae</taxon>
        <taxon>Niastella</taxon>
    </lineage>
</organism>
<proteinExistence type="predicted"/>
<dbReference type="InterPro" id="IPR027417">
    <property type="entry name" value="P-loop_NTPase"/>
</dbReference>
<evidence type="ECO:0000313" key="3">
    <source>
        <dbReference type="Proteomes" id="UP000192277"/>
    </source>
</evidence>
<dbReference type="Pfam" id="PF13304">
    <property type="entry name" value="AAA_21"/>
    <property type="match status" value="1"/>
</dbReference>
<dbReference type="InterPro" id="IPR051396">
    <property type="entry name" value="Bact_Antivir_Def_Nuclease"/>
</dbReference>